<organism evidence="2 3">
    <name type="scientific">Sporanaerobacter acetigenes DSM 13106</name>
    <dbReference type="NCBI Taxonomy" id="1123281"/>
    <lineage>
        <taxon>Bacteria</taxon>
        <taxon>Bacillati</taxon>
        <taxon>Bacillota</taxon>
        <taxon>Tissierellia</taxon>
        <taxon>Tissierellales</taxon>
        <taxon>Sporanaerobacteraceae</taxon>
        <taxon>Sporanaerobacter</taxon>
    </lineage>
</organism>
<evidence type="ECO:0000313" key="2">
    <source>
        <dbReference type="EMBL" id="SHH78747.1"/>
    </source>
</evidence>
<dbReference type="OrthoDB" id="1706779at2"/>
<dbReference type="Proteomes" id="UP000184389">
    <property type="component" value="Unassembled WGS sequence"/>
</dbReference>
<dbReference type="EMBL" id="FQXR01000004">
    <property type="protein sequence ID" value="SHH78747.1"/>
    <property type="molecule type" value="Genomic_DNA"/>
</dbReference>
<reference evidence="2 3" key="1">
    <citation type="submission" date="2016-11" db="EMBL/GenBank/DDBJ databases">
        <authorList>
            <person name="Jaros S."/>
            <person name="Januszkiewicz K."/>
            <person name="Wedrychowicz H."/>
        </authorList>
    </citation>
    <scope>NUCLEOTIDE SEQUENCE [LARGE SCALE GENOMIC DNA]</scope>
    <source>
        <strain evidence="2 3">DSM 13106</strain>
    </source>
</reference>
<feature type="transmembrane region" description="Helical" evidence="1">
    <location>
        <begin position="139"/>
        <end position="156"/>
    </location>
</feature>
<feature type="transmembrane region" description="Helical" evidence="1">
    <location>
        <begin position="83"/>
        <end position="100"/>
    </location>
</feature>
<keyword evidence="1" id="KW-0472">Membrane</keyword>
<proteinExistence type="predicted"/>
<dbReference type="RefSeq" id="WP_072743733.1">
    <property type="nucleotide sequence ID" value="NZ_FQXR01000004.1"/>
</dbReference>
<dbReference type="AlphaFoldDB" id="A0A1M5VU71"/>
<feature type="transmembrane region" description="Helical" evidence="1">
    <location>
        <begin position="7"/>
        <end position="24"/>
    </location>
</feature>
<evidence type="ECO:0000313" key="3">
    <source>
        <dbReference type="Proteomes" id="UP000184389"/>
    </source>
</evidence>
<feature type="transmembrane region" description="Helical" evidence="1">
    <location>
        <begin position="269"/>
        <end position="291"/>
    </location>
</feature>
<keyword evidence="3" id="KW-1185">Reference proteome</keyword>
<sequence>MLGFKILEIIMNISFVFAIITYFLPYSTLVENSNALFNYMLMYIWTVFVTYIGCKLKEQKKFYFLVIFIMLPIPLFYKNEGSIIFTILTSIAMGFYLYEYKDLSSSSSIKLNFKRGIGVFTAIIALSLVTMTYSFINRVSGFFMVIYFMTGVVLIRSLRHLEHNKDMEKINRQNMKYSVFIIVFSFILSTEKVLNGILHGLKITYDFLVDMIFKLFYWVFIAAGYMAMFLTRIFQKLLRNGKFEMREQKPPEETLEEFMKTNQGEISPVFLAIIDWIFKILFIALILYIIWRVFKRNMSKNIIEEEYTEEREYIGEKKKSKKKKSIFRPKNEKEAIRYYYGKFLNKCLKDDIAVESHDTTKEINKKAETYYAHESLENLRNTYIDVRYGEVEVSKDIVKEFKENYKKI</sequence>
<keyword evidence="1" id="KW-0812">Transmembrane</keyword>
<protein>
    <recommendedName>
        <fullName evidence="4">DUF4129 domain-containing protein</fullName>
    </recommendedName>
</protein>
<name>A0A1M5VU71_9FIRM</name>
<keyword evidence="1" id="KW-1133">Transmembrane helix</keyword>
<evidence type="ECO:0008006" key="4">
    <source>
        <dbReference type="Google" id="ProtNLM"/>
    </source>
</evidence>
<evidence type="ECO:0000256" key="1">
    <source>
        <dbReference type="SAM" id="Phobius"/>
    </source>
</evidence>
<feature type="transmembrane region" description="Helical" evidence="1">
    <location>
        <begin position="215"/>
        <end position="234"/>
    </location>
</feature>
<accession>A0A1M5VU71</accession>
<feature type="transmembrane region" description="Helical" evidence="1">
    <location>
        <begin position="177"/>
        <end position="195"/>
    </location>
</feature>
<feature type="transmembrane region" description="Helical" evidence="1">
    <location>
        <begin position="112"/>
        <end position="133"/>
    </location>
</feature>
<gene>
    <name evidence="2" type="ORF">SAMN02745180_01057</name>
</gene>
<feature type="transmembrane region" description="Helical" evidence="1">
    <location>
        <begin position="36"/>
        <end position="54"/>
    </location>
</feature>
<feature type="transmembrane region" description="Helical" evidence="1">
    <location>
        <begin position="61"/>
        <end position="77"/>
    </location>
</feature>
<dbReference type="STRING" id="1123281.SAMN02745180_01057"/>